<accession>A0AAN7XNN9</accession>
<proteinExistence type="predicted"/>
<sequence length="70" mass="7502">MDNQSICRGSAGIHNTAGAQGGYASKWGLGVFHSILGNDLHYEASEHFTRVPERMSVVVGAVLELSQNET</sequence>
<name>A0AAN7XNN9_ELEMC</name>
<reference evidence="1 2" key="1">
    <citation type="journal article" date="2023" name="Genes (Basel)">
        <title>Chromosome-Level Genome Assembly and Circadian Gene Repertoire of the Patagonia Blennie Eleginops maclovinus-The Closest Ancestral Proxy of Antarctic Cryonotothenioids.</title>
        <authorList>
            <person name="Cheng C.C."/>
            <person name="Rivera-Colon A.G."/>
            <person name="Minhas B.F."/>
            <person name="Wilson L."/>
            <person name="Rayamajhi N."/>
            <person name="Vargas-Chacoff L."/>
            <person name="Catchen J.M."/>
        </authorList>
    </citation>
    <scope>NUCLEOTIDE SEQUENCE [LARGE SCALE GENOMIC DNA]</scope>
    <source>
        <strain evidence="1">JMC-PN-2008</strain>
    </source>
</reference>
<evidence type="ECO:0000313" key="2">
    <source>
        <dbReference type="Proteomes" id="UP001346869"/>
    </source>
</evidence>
<protein>
    <submittedName>
        <fullName evidence="1">Uncharacterized protein</fullName>
    </submittedName>
</protein>
<evidence type="ECO:0000313" key="1">
    <source>
        <dbReference type="EMBL" id="KAK5864427.1"/>
    </source>
</evidence>
<organism evidence="1 2">
    <name type="scientific">Eleginops maclovinus</name>
    <name type="common">Patagonian blennie</name>
    <name type="synonym">Eleginus maclovinus</name>
    <dbReference type="NCBI Taxonomy" id="56733"/>
    <lineage>
        <taxon>Eukaryota</taxon>
        <taxon>Metazoa</taxon>
        <taxon>Chordata</taxon>
        <taxon>Craniata</taxon>
        <taxon>Vertebrata</taxon>
        <taxon>Euteleostomi</taxon>
        <taxon>Actinopterygii</taxon>
        <taxon>Neopterygii</taxon>
        <taxon>Teleostei</taxon>
        <taxon>Neoteleostei</taxon>
        <taxon>Acanthomorphata</taxon>
        <taxon>Eupercaria</taxon>
        <taxon>Perciformes</taxon>
        <taxon>Notothenioidei</taxon>
        <taxon>Eleginopidae</taxon>
        <taxon>Eleginops</taxon>
    </lineage>
</organism>
<comment type="caution">
    <text evidence="1">The sequence shown here is derived from an EMBL/GenBank/DDBJ whole genome shotgun (WGS) entry which is preliminary data.</text>
</comment>
<reference evidence="1 2" key="2">
    <citation type="journal article" date="2023" name="Mol. Biol. Evol.">
        <title>Genomics of Secondarily Temperate Adaptation in the Only Non-Antarctic Icefish.</title>
        <authorList>
            <person name="Rivera-Colon A.G."/>
            <person name="Rayamajhi N."/>
            <person name="Minhas B.F."/>
            <person name="Madrigal G."/>
            <person name="Bilyk K.T."/>
            <person name="Yoon V."/>
            <person name="Hune M."/>
            <person name="Gregory S."/>
            <person name="Cheng C.H.C."/>
            <person name="Catchen J.M."/>
        </authorList>
    </citation>
    <scope>NUCLEOTIDE SEQUENCE [LARGE SCALE GENOMIC DNA]</scope>
    <source>
        <strain evidence="1">JMC-PN-2008</strain>
    </source>
</reference>
<keyword evidence="2" id="KW-1185">Reference proteome</keyword>
<dbReference type="EMBL" id="JAUZQC010000010">
    <property type="protein sequence ID" value="KAK5864427.1"/>
    <property type="molecule type" value="Genomic_DNA"/>
</dbReference>
<gene>
    <name evidence="1" type="ORF">PBY51_015670</name>
</gene>
<dbReference type="Proteomes" id="UP001346869">
    <property type="component" value="Unassembled WGS sequence"/>
</dbReference>
<dbReference type="AlphaFoldDB" id="A0AAN7XNN9"/>